<dbReference type="Pfam" id="PF12770">
    <property type="entry name" value="CHAT"/>
    <property type="match status" value="1"/>
</dbReference>
<dbReference type="AlphaFoldDB" id="A0A563W1K7"/>
<dbReference type="InterPro" id="IPR011990">
    <property type="entry name" value="TPR-like_helical_dom_sf"/>
</dbReference>
<feature type="repeat" description="TPR" evidence="1">
    <location>
        <begin position="320"/>
        <end position="353"/>
    </location>
</feature>
<keyword evidence="2" id="KW-0175">Coiled coil</keyword>
<dbReference type="OrthoDB" id="443153at2"/>
<reference evidence="4 5" key="1">
    <citation type="submission" date="2019-01" db="EMBL/GenBank/DDBJ databases">
        <authorList>
            <person name="Brito A."/>
        </authorList>
    </citation>
    <scope>NUCLEOTIDE SEQUENCE [LARGE SCALE GENOMIC DNA]</scope>
    <source>
        <strain evidence="4">1</strain>
    </source>
</reference>
<evidence type="ECO:0000259" key="3">
    <source>
        <dbReference type="Pfam" id="PF12770"/>
    </source>
</evidence>
<dbReference type="PANTHER" id="PTHR10098">
    <property type="entry name" value="RAPSYN-RELATED"/>
    <property type="match status" value="1"/>
</dbReference>
<dbReference type="SUPFAM" id="SSF48452">
    <property type="entry name" value="TPR-like"/>
    <property type="match status" value="2"/>
</dbReference>
<dbReference type="RefSeq" id="WP_144875960.1">
    <property type="nucleotide sequence ID" value="NZ_LR214362.1"/>
</dbReference>
<organism evidence="4 5">
    <name type="scientific">Hyella patelloides LEGE 07179</name>
    <dbReference type="NCBI Taxonomy" id="945734"/>
    <lineage>
        <taxon>Bacteria</taxon>
        <taxon>Bacillati</taxon>
        <taxon>Cyanobacteriota</taxon>
        <taxon>Cyanophyceae</taxon>
        <taxon>Pleurocapsales</taxon>
        <taxon>Hyellaceae</taxon>
        <taxon>Hyella</taxon>
    </lineage>
</organism>
<dbReference type="PROSITE" id="PS50293">
    <property type="entry name" value="TPR_REGION"/>
    <property type="match status" value="1"/>
</dbReference>
<dbReference type="InterPro" id="IPR019734">
    <property type="entry name" value="TPR_rpt"/>
</dbReference>
<dbReference type="InterPro" id="IPR024983">
    <property type="entry name" value="CHAT_dom"/>
</dbReference>
<gene>
    <name evidence="4" type="ORF">H1P_6280012</name>
</gene>
<dbReference type="EMBL" id="CAACVJ010000588">
    <property type="protein sequence ID" value="VEP17578.1"/>
    <property type="molecule type" value="Genomic_DNA"/>
</dbReference>
<keyword evidence="5" id="KW-1185">Reference proteome</keyword>
<keyword evidence="1" id="KW-0802">TPR repeat</keyword>
<evidence type="ECO:0000313" key="5">
    <source>
        <dbReference type="Proteomes" id="UP000320055"/>
    </source>
</evidence>
<dbReference type="Pfam" id="PF13424">
    <property type="entry name" value="TPR_12"/>
    <property type="match status" value="2"/>
</dbReference>
<accession>A0A563W1K7</accession>
<dbReference type="PANTHER" id="PTHR10098:SF108">
    <property type="entry name" value="TETRATRICOPEPTIDE REPEAT PROTEIN 28"/>
    <property type="match status" value="1"/>
</dbReference>
<name>A0A563W1K7_9CYAN</name>
<dbReference type="SMART" id="SM00028">
    <property type="entry name" value="TPR"/>
    <property type="match status" value="7"/>
</dbReference>
<feature type="coiled-coil region" evidence="2">
    <location>
        <begin position="799"/>
        <end position="826"/>
    </location>
</feature>
<sequence>MKAKLFSSLLGFYLITTAATIAVISQRNSVVLAQPQNAQKQQADGYLTKAQGELERGSLLSAKGNFQRALQIYQTIQDTTGQKDSLVGLAKIDYQEARYTEALFNLRKAERYNSGERDGQLLTTKGLIYLELGDYHQATQDLRIGVHYLQVSGNRDRSIQREIQQARIALGEAYLYLGQYQPALTTLQSELNSTADSHLRRRVFNIMGITQLELAQYEEALASFEQALRVANIPGDRVGKAKTLENLGRAYHALGDRRKALKYYQQALGQLQSMGAWGQQVFVLNRLGVLAGDLGLNNRALEYLQQAEGTLSSSGGAGRVITLINLGNYYSRQGDLEAATEYLTEAFNWARSNGDRIGETKALSSLGAIQLQSGKINEAIASLENSIEVFESLSPGLRDRAKISLFDTQVRTYSLLQRAYITQQQPNEALIVAERGRARAFIELLARRLSDKPHQDSIIAAPTIEEIKQVASDRNSTLITYSIITDDTDRESQLYMWVINPAGNIEFRQLDLTLLRNEYDISVANVSESTNQTAGGGVDSEQPVIENLENLIVAMRGDPTELSNQSDRKRVSTLNGYKILIEPIADLLPTNPEDKIIFIPQGMLFLVPFAALQNADGNYLIQQHTIQIAPSIQTLTLNQSQANSQTIDSSQALIIGNPEPMPEDLFPLPGTEEEAKTIAQLLDVNPILKTAATETAIKEQITQAATIHFATHGLYNDVQGLQSSLALSTIDGDGFLTAEEILDLDLQAELVVLSACNTGRGKITGDGVVGLSRSFLAAGAQSAIASLWYVPDLSTATLMIEFYQNLEQTNDKAQALRQAMLTVMEQHPHPLNWASFFLVEQ</sequence>
<evidence type="ECO:0000256" key="1">
    <source>
        <dbReference type="PROSITE-ProRule" id="PRU00339"/>
    </source>
</evidence>
<proteinExistence type="predicted"/>
<evidence type="ECO:0000256" key="2">
    <source>
        <dbReference type="SAM" id="Coils"/>
    </source>
</evidence>
<protein>
    <submittedName>
        <fullName evidence="4">TPR repeat-containing protein</fullName>
    </submittedName>
</protein>
<dbReference type="Proteomes" id="UP000320055">
    <property type="component" value="Unassembled WGS sequence"/>
</dbReference>
<dbReference type="Gene3D" id="1.25.40.10">
    <property type="entry name" value="Tetratricopeptide repeat domain"/>
    <property type="match status" value="3"/>
</dbReference>
<dbReference type="PROSITE" id="PS50005">
    <property type="entry name" value="TPR"/>
    <property type="match status" value="3"/>
</dbReference>
<feature type="repeat" description="TPR" evidence="1">
    <location>
        <begin position="241"/>
        <end position="274"/>
    </location>
</feature>
<feature type="repeat" description="TPR" evidence="1">
    <location>
        <begin position="201"/>
        <end position="234"/>
    </location>
</feature>
<evidence type="ECO:0000313" key="4">
    <source>
        <dbReference type="EMBL" id="VEP17578.1"/>
    </source>
</evidence>
<feature type="domain" description="CHAT" evidence="3">
    <location>
        <begin position="577"/>
        <end position="839"/>
    </location>
</feature>